<evidence type="ECO:0000256" key="4">
    <source>
        <dbReference type="RuleBase" id="RU362110"/>
    </source>
</evidence>
<name>A0ABR1UXS1_9PEZI</name>
<dbReference type="InterPro" id="IPR013148">
    <property type="entry name" value="Glyco_hydro_32_N"/>
</dbReference>
<evidence type="ECO:0000259" key="5">
    <source>
        <dbReference type="Pfam" id="PF00251"/>
    </source>
</evidence>
<keyword evidence="2 4" id="KW-0378">Hydrolase</keyword>
<dbReference type="Gene3D" id="2.115.10.20">
    <property type="entry name" value="Glycosyl hydrolase domain, family 43"/>
    <property type="match status" value="1"/>
</dbReference>
<dbReference type="Proteomes" id="UP001446871">
    <property type="component" value="Unassembled WGS sequence"/>
</dbReference>
<evidence type="ECO:0000256" key="2">
    <source>
        <dbReference type="ARBA" id="ARBA00022801"/>
    </source>
</evidence>
<evidence type="ECO:0000256" key="1">
    <source>
        <dbReference type="ARBA" id="ARBA00009902"/>
    </source>
</evidence>
<proteinExistence type="inferred from homology"/>
<gene>
    <name evidence="7" type="ORF">PG996_008380</name>
</gene>
<dbReference type="Pfam" id="PF00251">
    <property type="entry name" value="Glyco_hydro_32N"/>
    <property type="match status" value="1"/>
</dbReference>
<dbReference type="PANTHER" id="PTHR42800:SF3">
    <property type="entry name" value="GLYCOSYL HYDROLASE FAMILY 32 N-TERMINAL DOMAIN-CONTAINING PROTEIN"/>
    <property type="match status" value="1"/>
</dbReference>
<feature type="domain" description="Glycosyl hydrolase family 32 N-terminal" evidence="5">
    <location>
        <begin position="37"/>
        <end position="390"/>
    </location>
</feature>
<evidence type="ECO:0000256" key="3">
    <source>
        <dbReference type="ARBA" id="ARBA00023295"/>
    </source>
</evidence>
<evidence type="ECO:0000259" key="6">
    <source>
        <dbReference type="Pfam" id="PF08244"/>
    </source>
</evidence>
<evidence type="ECO:0000313" key="8">
    <source>
        <dbReference type="Proteomes" id="UP001446871"/>
    </source>
</evidence>
<comment type="similarity">
    <text evidence="1 4">Belongs to the glycosyl hydrolase 32 family.</text>
</comment>
<organism evidence="7 8">
    <name type="scientific">Apiospora saccharicola</name>
    <dbReference type="NCBI Taxonomy" id="335842"/>
    <lineage>
        <taxon>Eukaryota</taxon>
        <taxon>Fungi</taxon>
        <taxon>Dikarya</taxon>
        <taxon>Ascomycota</taxon>
        <taxon>Pezizomycotina</taxon>
        <taxon>Sordariomycetes</taxon>
        <taxon>Xylariomycetidae</taxon>
        <taxon>Amphisphaeriales</taxon>
        <taxon>Apiosporaceae</taxon>
        <taxon>Apiospora</taxon>
    </lineage>
</organism>
<dbReference type="SMART" id="SM00640">
    <property type="entry name" value="Glyco_32"/>
    <property type="match status" value="1"/>
</dbReference>
<dbReference type="InterPro" id="IPR013320">
    <property type="entry name" value="ConA-like_dom_sf"/>
</dbReference>
<keyword evidence="3 4" id="KW-0326">Glycosidase</keyword>
<dbReference type="InterPro" id="IPR023296">
    <property type="entry name" value="Glyco_hydro_beta-prop_sf"/>
</dbReference>
<dbReference type="Pfam" id="PF08244">
    <property type="entry name" value="Glyco_hydro_32C"/>
    <property type="match status" value="1"/>
</dbReference>
<dbReference type="SUPFAM" id="SSF75005">
    <property type="entry name" value="Arabinanase/levansucrase/invertase"/>
    <property type="match status" value="1"/>
</dbReference>
<protein>
    <submittedName>
        <fullName evidence="7">Arabinanase/levansucrase/invertase</fullName>
    </submittedName>
</protein>
<dbReference type="EMBL" id="JAQQWM010000005">
    <property type="protein sequence ID" value="KAK8063728.1"/>
    <property type="molecule type" value="Genomic_DNA"/>
</dbReference>
<dbReference type="InterPro" id="IPR001362">
    <property type="entry name" value="Glyco_hydro_32"/>
</dbReference>
<accession>A0ABR1UXS1</accession>
<dbReference type="InterPro" id="IPR013189">
    <property type="entry name" value="Glyco_hydro_32_C"/>
</dbReference>
<dbReference type="PANTHER" id="PTHR42800">
    <property type="entry name" value="EXOINULINASE INUD (AFU_ORTHOLOGUE AFUA_5G00480)"/>
    <property type="match status" value="1"/>
</dbReference>
<dbReference type="CDD" id="cd18621">
    <property type="entry name" value="GH32_XdINV-like"/>
    <property type="match status" value="1"/>
</dbReference>
<dbReference type="SUPFAM" id="SSF49899">
    <property type="entry name" value="Concanavalin A-like lectins/glucanases"/>
    <property type="match status" value="1"/>
</dbReference>
<comment type="caution">
    <text evidence="7">The sequence shown here is derived from an EMBL/GenBank/DDBJ whole genome shotgun (WGS) entry which is preliminary data.</text>
</comment>
<sequence>MATTNAAVDGKVKPDAGLQETQSVTDDAFTRWRPTYHLLAPRGWVNDPCAPGYDPVNEVYHVGFQWVPTGVEWNNSISWGSAVSPDLVSWTVRKETSLEPTPDADKLGVFTGCLSPVTAKAGTITAFYTSVTQSPIHHASPYSYGQERLHAATSSDAGKTWTRYERNPVLPGPPANLDVTGWRDPFVAPWMSMARVLDDAPATLYALIAGGTRDGGPTSFLYSISPESLYEWTFVSTLGTMPKSSSASGARYDFGSNWEVTNFVSFPDPDSDAALDSQLDFLVMSVEGMTETETTGVAPTGHTEFRRDHKQMWLCGKLEPGQGQTIEMAYRYGGFLDHGCYYAGNSFCEPKSQRHIILGWLVEEDLSLEKRKAQGWSGMLSLPRMLKLQRLENVFEPIDSKMESLKSFGVQMTAPQTYTLTTLCAVPAGRLQQLRRNPQSLDPRTLSSTNDSTGGLELANGNCWELKASFGLTPETEIVGLVLHHSKDDPDIRTIITYQPSTETLTITRRHSTVHSDINTSEGTAPHTLFKLLDPHSAPPSNGDVSATARTEPLTLRVFFDVSALEIFANERTAISTRVYPESGACYGISPFVEGGGCEMSQFDYWEMAANVHMEE</sequence>
<reference evidence="7 8" key="1">
    <citation type="submission" date="2023-01" db="EMBL/GenBank/DDBJ databases">
        <title>Analysis of 21 Apiospora genomes using comparative genomics revels a genus with tremendous synthesis potential of carbohydrate active enzymes and secondary metabolites.</title>
        <authorList>
            <person name="Sorensen T."/>
        </authorList>
    </citation>
    <scope>NUCLEOTIDE SEQUENCE [LARGE SCALE GENOMIC DNA]</scope>
    <source>
        <strain evidence="7 8">CBS 83171</strain>
    </source>
</reference>
<evidence type="ECO:0000313" key="7">
    <source>
        <dbReference type="EMBL" id="KAK8063728.1"/>
    </source>
</evidence>
<feature type="domain" description="Glycosyl hydrolase family 32 C-terminal" evidence="6">
    <location>
        <begin position="431"/>
        <end position="607"/>
    </location>
</feature>
<keyword evidence="8" id="KW-1185">Reference proteome</keyword>
<dbReference type="Gene3D" id="2.60.120.560">
    <property type="entry name" value="Exo-inulinase, domain 1"/>
    <property type="match status" value="1"/>
</dbReference>